<evidence type="ECO:0000313" key="2">
    <source>
        <dbReference type="EMBL" id="GMK45091.1"/>
    </source>
</evidence>
<accession>A0ABQ6NIZ8</accession>
<feature type="transmembrane region" description="Helical" evidence="1">
    <location>
        <begin position="168"/>
        <end position="195"/>
    </location>
</feature>
<feature type="transmembrane region" description="Helical" evidence="1">
    <location>
        <begin position="201"/>
        <end position="224"/>
    </location>
</feature>
<evidence type="ECO:0008006" key="4">
    <source>
        <dbReference type="Google" id="ProtNLM"/>
    </source>
</evidence>
<dbReference type="Proteomes" id="UP001285921">
    <property type="component" value="Unassembled WGS sequence"/>
</dbReference>
<name>A0ABQ6NIZ8_9BACL</name>
<organism evidence="2 3">
    <name type="scientific">Paenibacillus glycanilyticus</name>
    <dbReference type="NCBI Taxonomy" id="126569"/>
    <lineage>
        <taxon>Bacteria</taxon>
        <taxon>Bacillati</taxon>
        <taxon>Bacillota</taxon>
        <taxon>Bacilli</taxon>
        <taxon>Bacillales</taxon>
        <taxon>Paenibacillaceae</taxon>
        <taxon>Paenibacillus</taxon>
    </lineage>
</organism>
<feature type="transmembrane region" description="Helical" evidence="1">
    <location>
        <begin position="101"/>
        <end position="122"/>
    </location>
</feature>
<evidence type="ECO:0000256" key="1">
    <source>
        <dbReference type="SAM" id="Phobius"/>
    </source>
</evidence>
<protein>
    <recommendedName>
        <fullName evidence="4">ABC transporter permease</fullName>
    </recommendedName>
</protein>
<feature type="transmembrane region" description="Helical" evidence="1">
    <location>
        <begin position="20"/>
        <end position="40"/>
    </location>
</feature>
<sequence length="241" mass="27974">MNLRQGAWHIAKHELTRDWVGILFTFLFSLYLALITIAVYNDTERIMSWVLDMIFIVTFPSLAFVMNKTTMRFWREDTFTGKLAEWRTLPIPLSHLVIGRMLQLVMVLALVLTLFFTTQYILVDRLHDHLSIGAYLLFALFWYFYALSMAVLYVYFEIGHTGKAYAMFCYISVVVYVAICGVLGFFNAGIVLGLLDGLEKGQWWFTAAAFLVCVITMYLGYMIIKKRLKNRHYTKKITVSS</sequence>
<proteinExistence type="predicted"/>
<keyword evidence="1" id="KW-1133">Transmembrane helix</keyword>
<evidence type="ECO:0000313" key="3">
    <source>
        <dbReference type="Proteomes" id="UP001285921"/>
    </source>
</evidence>
<dbReference type="EMBL" id="BTCL01000006">
    <property type="protein sequence ID" value="GMK45091.1"/>
    <property type="molecule type" value="Genomic_DNA"/>
</dbReference>
<dbReference type="RefSeq" id="WP_317979907.1">
    <property type="nucleotide sequence ID" value="NZ_BTCL01000006.1"/>
</dbReference>
<keyword evidence="1" id="KW-0812">Transmembrane</keyword>
<comment type="caution">
    <text evidence="2">The sequence shown here is derived from an EMBL/GenBank/DDBJ whole genome shotgun (WGS) entry which is preliminary data.</text>
</comment>
<keyword evidence="3" id="KW-1185">Reference proteome</keyword>
<reference evidence="2 3" key="1">
    <citation type="submission" date="2023-05" db="EMBL/GenBank/DDBJ databases">
        <title>Draft genome of Paenibacillus sp. CCS26.</title>
        <authorList>
            <person name="Akita H."/>
            <person name="Shinto Y."/>
            <person name="Kimura Z."/>
        </authorList>
    </citation>
    <scope>NUCLEOTIDE SEQUENCE [LARGE SCALE GENOMIC DNA]</scope>
    <source>
        <strain evidence="2 3">CCS26</strain>
    </source>
</reference>
<feature type="transmembrane region" description="Helical" evidence="1">
    <location>
        <begin position="134"/>
        <end position="156"/>
    </location>
</feature>
<keyword evidence="1" id="KW-0472">Membrane</keyword>
<gene>
    <name evidence="2" type="ORF">PghCCS26_22190</name>
</gene>
<feature type="transmembrane region" description="Helical" evidence="1">
    <location>
        <begin position="46"/>
        <end position="65"/>
    </location>
</feature>